<proteinExistence type="predicted"/>
<dbReference type="VEuPathDB" id="TriTrypDB:TvY486_0009380"/>
<gene>
    <name evidence="1" type="ORF">TvY486_0009380</name>
</gene>
<dbReference type="OMA" id="IHIVAIC"/>
<accession>F9WL86</accession>
<dbReference type="EMBL" id="CAEX01000761">
    <property type="protein sequence ID" value="CCD18274.1"/>
    <property type="molecule type" value="Genomic_DNA"/>
</dbReference>
<keyword evidence="2" id="KW-1185">Reference proteome</keyword>
<evidence type="ECO:0000313" key="1">
    <source>
        <dbReference type="EMBL" id="CCD18274.1"/>
    </source>
</evidence>
<dbReference type="Proteomes" id="UP000009027">
    <property type="component" value="Unassembled WGS sequence"/>
</dbReference>
<dbReference type="AlphaFoldDB" id="F9WL86"/>
<reference evidence="1 2" key="1">
    <citation type="journal article" date="2012" name="Proc. Natl. Acad. Sci. U.S.A.">
        <title>Antigenic diversity is generated by distinct evolutionary mechanisms in African trypanosome species.</title>
        <authorList>
            <person name="Jackson A.P."/>
            <person name="Berry A."/>
            <person name="Aslett M."/>
            <person name="Allison H.C."/>
            <person name="Burton P."/>
            <person name="Vavrova-Anderson J."/>
            <person name="Brown R."/>
            <person name="Browne H."/>
            <person name="Corton N."/>
            <person name="Hauser H."/>
            <person name="Gamble J."/>
            <person name="Gilderthorp R."/>
            <person name="Marcello L."/>
            <person name="McQuillan J."/>
            <person name="Otto T.D."/>
            <person name="Quail M.A."/>
            <person name="Sanders M.J."/>
            <person name="van Tonder A."/>
            <person name="Ginger M.L."/>
            <person name="Field M.C."/>
            <person name="Barry J.D."/>
            <person name="Hertz-Fowler C."/>
            <person name="Berriman M."/>
        </authorList>
    </citation>
    <scope>NUCLEOTIDE SEQUENCE</scope>
    <source>
        <strain evidence="1 2">Y486</strain>
    </source>
</reference>
<organism evidence="1 2">
    <name type="scientific">Trypanosoma vivax (strain Y486)</name>
    <dbReference type="NCBI Taxonomy" id="1055687"/>
    <lineage>
        <taxon>Eukaryota</taxon>
        <taxon>Discoba</taxon>
        <taxon>Euglenozoa</taxon>
        <taxon>Kinetoplastea</taxon>
        <taxon>Metakinetoplastina</taxon>
        <taxon>Trypanosomatida</taxon>
        <taxon>Trypanosomatidae</taxon>
        <taxon>Trypanosoma</taxon>
        <taxon>Duttonella</taxon>
    </lineage>
</organism>
<evidence type="ECO:0000313" key="2">
    <source>
        <dbReference type="Proteomes" id="UP000009027"/>
    </source>
</evidence>
<protein>
    <submittedName>
        <fullName evidence="1">Uncharacterized protein</fullName>
    </submittedName>
</protein>
<sequence>MDGCLTCSWLSPMPPLAVFSNIESAVAHVSSATQAIQRETSQNMDELPGAKVLGGSAPWLQIRSSVGKQITRIVLLCNGRVVEMHTGEAAVSTHEGEEVMASSAFGGKGSLFTHVIECSTAPLSEDIRLKFFARRPKDIISVPSIAIALVELPDAPKSTATVDGDVSQGVCGDYTALVARMDKMEMIFRMTSAAVMRRLGDLEQRLQVLEQRDGSL</sequence>
<name>F9WL86_TRYVY</name>